<dbReference type="EMBL" id="CP016374">
    <property type="protein sequence ID" value="AQX02305.1"/>
    <property type="molecule type" value="Genomic_DNA"/>
</dbReference>
<dbReference type="KEGG" id="een:BBD30_01935"/>
<evidence type="ECO:0000313" key="6">
    <source>
        <dbReference type="Proteomes" id="UP000190848"/>
    </source>
</evidence>
<dbReference type="Gene3D" id="3.40.50.300">
    <property type="entry name" value="P-loop containing nucleotide triphosphate hydrolases"/>
    <property type="match status" value="1"/>
</dbReference>
<evidence type="ECO:0000256" key="2">
    <source>
        <dbReference type="ARBA" id="ARBA00022741"/>
    </source>
</evidence>
<dbReference type="PROSITE" id="PS50893">
    <property type="entry name" value="ABC_TRANSPORTER_2"/>
    <property type="match status" value="1"/>
</dbReference>
<dbReference type="SUPFAM" id="SSF52540">
    <property type="entry name" value="P-loop containing nucleoside triphosphate hydrolases"/>
    <property type="match status" value="1"/>
</dbReference>
<dbReference type="PROSITE" id="PS00211">
    <property type="entry name" value="ABC_TRANSPORTER_1"/>
    <property type="match status" value="1"/>
</dbReference>
<reference evidence="5 6" key="1">
    <citation type="submission" date="2016-07" db="EMBL/GenBank/DDBJ databases">
        <title>Revisiting the taxonomy of the Elizabethkingia Genus using Whole-Genome Sequencing, Optical Mapping, and MALDI-TOF, along with proposal of three novel Elizabethkingia species: Elizabethkingia bruuniana sp. nov., Elizabethkingia ursingii sp. nov., and Elizabethkingia occulta sp. nov.</title>
        <authorList>
            <person name="Nicholson A.C."/>
        </authorList>
    </citation>
    <scope>NUCLEOTIDE SEQUENCE [LARGE SCALE GENOMIC DNA]</scope>
    <source>
        <strain evidence="5 6">F3201</strain>
    </source>
</reference>
<keyword evidence="2" id="KW-0547">Nucleotide-binding</keyword>
<evidence type="ECO:0000259" key="4">
    <source>
        <dbReference type="PROSITE" id="PS50893"/>
    </source>
</evidence>
<dbReference type="AlphaFoldDB" id="A0AAU8UWE1"/>
<dbReference type="PANTHER" id="PTHR42781:SF4">
    <property type="entry name" value="SPERMIDINE_PUTRESCINE IMPORT ATP-BINDING PROTEIN POTA"/>
    <property type="match status" value="1"/>
</dbReference>
<proteinExistence type="predicted"/>
<evidence type="ECO:0000256" key="1">
    <source>
        <dbReference type="ARBA" id="ARBA00022448"/>
    </source>
</evidence>
<gene>
    <name evidence="5" type="ORF">BBD32_12975</name>
</gene>
<evidence type="ECO:0000256" key="3">
    <source>
        <dbReference type="ARBA" id="ARBA00022840"/>
    </source>
</evidence>
<dbReference type="PANTHER" id="PTHR42781">
    <property type="entry name" value="SPERMIDINE/PUTRESCINE IMPORT ATP-BINDING PROTEIN POTA"/>
    <property type="match status" value="1"/>
</dbReference>
<dbReference type="InterPro" id="IPR003593">
    <property type="entry name" value="AAA+_ATPase"/>
</dbReference>
<evidence type="ECO:0000313" key="5">
    <source>
        <dbReference type="EMBL" id="AQX02305.1"/>
    </source>
</evidence>
<dbReference type="GO" id="GO:0016887">
    <property type="term" value="F:ATP hydrolysis activity"/>
    <property type="evidence" value="ECO:0007669"/>
    <property type="project" value="InterPro"/>
</dbReference>
<dbReference type="InterPro" id="IPR017871">
    <property type="entry name" value="ABC_transporter-like_CS"/>
</dbReference>
<feature type="domain" description="ABC transporter" evidence="4">
    <location>
        <begin position="3"/>
        <end position="236"/>
    </location>
</feature>
<dbReference type="InterPro" id="IPR027417">
    <property type="entry name" value="P-loop_NTPase"/>
</dbReference>
<dbReference type="InterPro" id="IPR050093">
    <property type="entry name" value="ABC_SmlMolc_Importer"/>
</dbReference>
<accession>A0AAU8UWE1</accession>
<keyword evidence="3" id="KW-0067">ATP-binding</keyword>
<dbReference type="GO" id="GO:0005524">
    <property type="term" value="F:ATP binding"/>
    <property type="evidence" value="ECO:0007669"/>
    <property type="project" value="UniProtKB-KW"/>
</dbReference>
<sequence>MLLSIQGIDFGYSQDKLIFNNLHLGLEQGKIMALIGESGCGKTTLLNIIYGLSDWYKGKIYFDNREIYGPKANIIPGEKDMKLVAQHYDLMPYSTVYDNVGKFLSNIDLKAKRDKVFQLLEIVGLEDYIDEYPKNLSGGQKQRVAIAQALSQLPKLLLLDEPFSNLDFSRKTQLRDKLFAYVREQNISLIISTHDITEILPWIDDVVVLQDGRLIQKDSPEALFQSPYNPYVARLLGEVNILTPEQQQELGLPKWFYFPHQLKFSEQEGTDAEVIESGFSGGFYRNLVNVNDHTFIVYTAQKKEGKLKISFL</sequence>
<protein>
    <submittedName>
        <fullName evidence="5">ABC transporter</fullName>
    </submittedName>
</protein>
<name>A0AAU8UWE1_9FLAO</name>
<dbReference type="SMART" id="SM00382">
    <property type="entry name" value="AAA"/>
    <property type="match status" value="1"/>
</dbReference>
<organism evidence="5 6">
    <name type="scientific">Elizabethkingia anophelis</name>
    <dbReference type="NCBI Taxonomy" id="1117645"/>
    <lineage>
        <taxon>Bacteria</taxon>
        <taxon>Pseudomonadati</taxon>
        <taxon>Bacteroidota</taxon>
        <taxon>Flavobacteriia</taxon>
        <taxon>Flavobacteriales</taxon>
        <taxon>Weeksellaceae</taxon>
        <taxon>Elizabethkingia</taxon>
    </lineage>
</organism>
<dbReference type="Proteomes" id="UP000190848">
    <property type="component" value="Chromosome"/>
</dbReference>
<keyword evidence="1" id="KW-0813">Transport</keyword>
<dbReference type="RefSeq" id="WP_021346333.1">
    <property type="nucleotide sequence ID" value="NZ_CP016372.1"/>
</dbReference>
<dbReference type="Pfam" id="PF00005">
    <property type="entry name" value="ABC_tran"/>
    <property type="match status" value="1"/>
</dbReference>
<dbReference type="InterPro" id="IPR003439">
    <property type="entry name" value="ABC_transporter-like_ATP-bd"/>
</dbReference>